<evidence type="ECO:0000313" key="21">
    <source>
        <dbReference type="EMBL" id="CEH12391.1"/>
    </source>
</evidence>
<keyword evidence="7 19" id="KW-0812">Transmembrane</keyword>
<comment type="subcellular location">
    <subcellularLocation>
        <location evidence="2">Cell membrane</location>
        <topology evidence="2">Multi-pass membrane protein</topology>
    </subcellularLocation>
    <subcellularLocation>
        <location evidence="1">Cytoplasmic vesicle membrane</location>
        <topology evidence="1">Multi-pass membrane protein</topology>
    </subcellularLocation>
</comment>
<evidence type="ECO:0000256" key="12">
    <source>
        <dbReference type="ARBA" id="ARBA00023136"/>
    </source>
</evidence>
<keyword evidence="9 17" id="KW-0067">ATP-binding</keyword>
<dbReference type="GO" id="GO:0030659">
    <property type="term" value="C:cytoplasmic vesicle membrane"/>
    <property type="evidence" value="ECO:0007669"/>
    <property type="project" value="UniProtKB-SubCell"/>
</dbReference>
<dbReference type="GO" id="GO:0003774">
    <property type="term" value="F:cytoskeletal motor activity"/>
    <property type="evidence" value="ECO:0007669"/>
    <property type="project" value="UniProtKB-UniRule"/>
</dbReference>
<dbReference type="Gene3D" id="3.10.120.10">
    <property type="entry name" value="Cytochrome b5-like heme/steroid binding domain"/>
    <property type="match status" value="1"/>
</dbReference>
<dbReference type="InterPro" id="IPR029044">
    <property type="entry name" value="Nucleotide-diphossugar_trans"/>
</dbReference>
<feature type="transmembrane region" description="Helical" evidence="19">
    <location>
        <begin position="2080"/>
        <end position="2102"/>
    </location>
</feature>
<accession>A0A0P1B8W1</accession>
<feature type="region of interest" description="Disordered" evidence="18">
    <location>
        <begin position="1834"/>
        <end position="1854"/>
    </location>
</feature>
<dbReference type="GO" id="GO:0005524">
    <property type="term" value="F:ATP binding"/>
    <property type="evidence" value="ECO:0007669"/>
    <property type="project" value="UniProtKB-UniRule"/>
</dbReference>
<dbReference type="PROSITE" id="PS01340">
    <property type="entry name" value="CORNICHON"/>
    <property type="match status" value="1"/>
</dbReference>
<dbReference type="PROSITE" id="PS51456">
    <property type="entry name" value="MYOSIN_MOTOR"/>
    <property type="match status" value="1"/>
</dbReference>
<comment type="similarity">
    <text evidence="17">Belongs to the TRAFAC class myosin-kinesin ATPase superfamily. Myosin family.</text>
</comment>
<dbReference type="GO" id="GO:0016192">
    <property type="term" value="P:vesicle-mediated transport"/>
    <property type="evidence" value="ECO:0007669"/>
    <property type="project" value="InterPro"/>
</dbReference>
<dbReference type="InterPro" id="IPR036400">
    <property type="entry name" value="Cyt_B5-like_heme/steroid_sf"/>
</dbReference>
<evidence type="ECO:0000256" key="3">
    <source>
        <dbReference type="ARBA" id="ARBA00012543"/>
    </source>
</evidence>
<organism evidence="21 22">
    <name type="scientific">Ceraceosorus bombacis</name>
    <dbReference type="NCBI Taxonomy" id="401625"/>
    <lineage>
        <taxon>Eukaryota</taxon>
        <taxon>Fungi</taxon>
        <taxon>Dikarya</taxon>
        <taxon>Basidiomycota</taxon>
        <taxon>Ustilaginomycotina</taxon>
        <taxon>Exobasidiomycetes</taxon>
        <taxon>Ceraceosorales</taxon>
        <taxon>Ceraceosoraceae</taxon>
        <taxon>Ceraceosorus</taxon>
    </lineage>
</organism>
<feature type="binding site" evidence="17">
    <location>
        <begin position="126"/>
        <end position="133"/>
    </location>
    <ligand>
        <name>ATP</name>
        <dbReference type="ChEBI" id="CHEBI:30616"/>
    </ligand>
</feature>
<feature type="domain" description="Myosin motor" evidence="20">
    <location>
        <begin position="19"/>
        <end position="797"/>
    </location>
</feature>
<dbReference type="Gene3D" id="1.20.58.530">
    <property type="match status" value="1"/>
</dbReference>
<feature type="region of interest" description="Disordered" evidence="18">
    <location>
        <begin position="1791"/>
        <end position="1810"/>
    </location>
</feature>
<feature type="transmembrane region" description="Helical" evidence="19">
    <location>
        <begin position="965"/>
        <end position="987"/>
    </location>
</feature>
<protein>
    <recommendedName>
        <fullName evidence="3">chitin synthase</fullName>
        <ecNumber evidence="3">2.4.1.16</ecNumber>
    </recommendedName>
</protein>
<feature type="compositionally biased region" description="Low complexity" evidence="18">
    <location>
        <begin position="1840"/>
        <end position="1851"/>
    </location>
</feature>
<keyword evidence="14" id="KW-0325">Glycoprotein</keyword>
<reference evidence="21 22" key="1">
    <citation type="submission" date="2014-09" db="EMBL/GenBank/DDBJ databases">
        <authorList>
            <person name="Magalhaes I.L.F."/>
            <person name="Oliveira U."/>
            <person name="Santos F.R."/>
            <person name="Vidigal T.H.D.A."/>
            <person name="Brescovit A.D."/>
            <person name="Santos A.J."/>
        </authorList>
    </citation>
    <scope>NUCLEOTIDE SEQUENCE [LARGE SCALE GENOMIC DNA]</scope>
</reference>
<dbReference type="OrthoDB" id="370884at2759"/>
<keyword evidence="11 17" id="KW-0518">Myosin</keyword>
<comment type="caution">
    <text evidence="17">Lacks conserved residue(s) required for the propagation of feature annotation.</text>
</comment>
<evidence type="ECO:0000256" key="4">
    <source>
        <dbReference type="ARBA" id="ARBA00022475"/>
    </source>
</evidence>
<evidence type="ECO:0000256" key="8">
    <source>
        <dbReference type="ARBA" id="ARBA00022741"/>
    </source>
</evidence>
<evidence type="ECO:0000256" key="10">
    <source>
        <dbReference type="ARBA" id="ARBA00022989"/>
    </source>
</evidence>
<dbReference type="STRING" id="401625.A0A0P1B8W1"/>
<dbReference type="GO" id="GO:0005886">
    <property type="term" value="C:plasma membrane"/>
    <property type="evidence" value="ECO:0007669"/>
    <property type="project" value="UniProtKB-SubCell"/>
</dbReference>
<dbReference type="Gene3D" id="1.10.10.820">
    <property type="match status" value="1"/>
</dbReference>
<evidence type="ECO:0000256" key="17">
    <source>
        <dbReference type="PROSITE-ProRule" id="PRU00782"/>
    </source>
</evidence>
<evidence type="ECO:0000256" key="13">
    <source>
        <dbReference type="ARBA" id="ARBA00023175"/>
    </source>
</evidence>
<feature type="transmembrane region" description="Helical" evidence="19">
    <location>
        <begin position="2024"/>
        <end position="2046"/>
    </location>
</feature>
<dbReference type="SUPFAM" id="SSF55856">
    <property type="entry name" value="Cytochrome b5-like heme/steroid binding domain"/>
    <property type="match status" value="1"/>
</dbReference>
<keyword evidence="16" id="KW-0968">Cytoplasmic vesicle</keyword>
<keyword evidence="12 19" id="KW-0472">Membrane</keyword>
<dbReference type="EC" id="2.4.1.16" evidence="3"/>
<dbReference type="SMART" id="SM01398">
    <property type="entry name" value="Cornichon"/>
    <property type="match status" value="1"/>
</dbReference>
<dbReference type="SUPFAM" id="SSF52540">
    <property type="entry name" value="P-loop containing nucleoside triphosphate hydrolases"/>
    <property type="match status" value="1"/>
</dbReference>
<evidence type="ECO:0000256" key="14">
    <source>
        <dbReference type="ARBA" id="ARBA00023180"/>
    </source>
</evidence>
<dbReference type="GO" id="GO:0031505">
    <property type="term" value="P:fungal-type cell wall organization"/>
    <property type="evidence" value="ECO:0007669"/>
    <property type="project" value="TreeGrafter"/>
</dbReference>
<keyword evidence="6 21" id="KW-0808">Transferase</keyword>
<dbReference type="CDD" id="cd14879">
    <property type="entry name" value="MYSc_Myo17"/>
    <property type="match status" value="1"/>
</dbReference>
<dbReference type="InterPro" id="IPR027417">
    <property type="entry name" value="P-loop_NTPase"/>
</dbReference>
<dbReference type="Pfam" id="PF03142">
    <property type="entry name" value="Chitin_synth_2"/>
    <property type="match status" value="1"/>
</dbReference>
<evidence type="ECO:0000256" key="11">
    <source>
        <dbReference type="ARBA" id="ARBA00023123"/>
    </source>
</evidence>
<dbReference type="GO" id="GO:0003779">
    <property type="term" value="F:actin binding"/>
    <property type="evidence" value="ECO:0007669"/>
    <property type="project" value="UniProtKB-KW"/>
</dbReference>
<dbReference type="Pfam" id="PF00173">
    <property type="entry name" value="Cyt-b5"/>
    <property type="match status" value="1"/>
</dbReference>
<dbReference type="GO" id="GO:0030428">
    <property type="term" value="C:cell septum"/>
    <property type="evidence" value="ECO:0007669"/>
    <property type="project" value="TreeGrafter"/>
</dbReference>
<dbReference type="InterPro" id="IPR036961">
    <property type="entry name" value="Kinesin_motor_dom_sf"/>
</dbReference>
<dbReference type="SMART" id="SM01117">
    <property type="entry name" value="Cyt-b5"/>
    <property type="match status" value="2"/>
</dbReference>
<evidence type="ECO:0000256" key="18">
    <source>
        <dbReference type="SAM" id="MobiDB-lite"/>
    </source>
</evidence>
<dbReference type="SMR" id="A0A0P1B8W1"/>
<dbReference type="PRINTS" id="PR00193">
    <property type="entry name" value="MYOSINHEAVY"/>
</dbReference>
<dbReference type="PANTHER" id="PTHR22914:SF13">
    <property type="entry name" value="CHITIN SYNTHASE"/>
    <property type="match status" value="1"/>
</dbReference>
<dbReference type="GO" id="GO:0006031">
    <property type="term" value="P:chitin biosynthetic process"/>
    <property type="evidence" value="ECO:0007669"/>
    <property type="project" value="TreeGrafter"/>
</dbReference>
<keyword evidence="5" id="KW-0328">Glycosyltransferase</keyword>
<keyword evidence="10 19" id="KW-1133">Transmembrane helix</keyword>
<evidence type="ECO:0000259" key="20">
    <source>
        <dbReference type="PROSITE" id="PS51456"/>
    </source>
</evidence>
<name>A0A0P1B8W1_9BASI</name>
<dbReference type="InterPro" id="IPR004835">
    <property type="entry name" value="Chitin_synth"/>
</dbReference>
<evidence type="ECO:0000256" key="19">
    <source>
        <dbReference type="SAM" id="Phobius"/>
    </source>
</evidence>
<dbReference type="Gene3D" id="3.40.850.10">
    <property type="entry name" value="Kinesin motor domain"/>
    <property type="match status" value="1"/>
</dbReference>
<dbReference type="GO" id="GO:0016459">
    <property type="term" value="C:myosin complex"/>
    <property type="evidence" value="ECO:0007669"/>
    <property type="project" value="UniProtKB-KW"/>
</dbReference>
<keyword evidence="8 17" id="KW-0547">Nucleotide-binding</keyword>
<dbReference type="InterPro" id="IPR001199">
    <property type="entry name" value="Cyt_B5-like_heme/steroid-bd"/>
</dbReference>
<proteinExistence type="inferred from homology"/>
<dbReference type="InterPro" id="IPR033466">
    <property type="entry name" value="Cornichon_conserved"/>
</dbReference>
<dbReference type="InterPro" id="IPR003377">
    <property type="entry name" value="Cornichon"/>
</dbReference>
<evidence type="ECO:0000256" key="9">
    <source>
        <dbReference type="ARBA" id="ARBA00022840"/>
    </source>
</evidence>
<keyword evidence="13 17" id="KW-0505">Motor protein</keyword>
<sequence length="2157" mass="236223">MAMRDPVPGAGPSADLVSLVTSTSSTTVQLSDDTVLSHLQQRFRSEQPYTRLGGTSLIVINPLRTLANLNDASADAYRKLYNEASWEQSGSLQPDDRLPPHPYEFATRVYHAMRRTKESQAVLYSGPTNSGKTFASKLLTQQLLRLSSNATKREAKLADQVRSFDTILNSFGAAKTKSNGNASRHGKYTELHFTDAGRLGAFKVLTFGLDKSRLCSPLASEERTFHVFYQLLAGATADERDQFRLEDVTSYPLLASSGCYRLAGGPSSDDGIAMEELRVALRSLGFKQKQTTAIFSLLSAILTLSCITFAEPDSNVMEADAAKITSREALEDAAILLGVDESELEQCLTTRTRMVRKEQVSSILSAAAAAHQRDVLARDLYATLFAYIVESANHKVCPAPDEQFPTQIVQLDVAGFQRKGAASSIAAPGAAGLPPSGHHEFSSANFPAEMVQNYLVRQIFDADGPLNAGPLADGIATPETQVTDNTSCVELLRGSASIGGPTDRKPGGLLGTLDKAMQKVRGGKAKEEDDTSLLAELDQHAGHMSYLASTNSTLASTAPQSQGGRRVFAVNHYQGQCTYDVQGFVSRELDVFDSSFVSMLRRSQVGFVGKLFAGPSLATEPHPLDASIVANAQVSVRPLRQPSTLAPDAPTVDPLLDPQRVYGISRQVNATISEILGAVRHAGRTWSVLAMRPNDIDQPNSFDARRVKAQLRSTLLPEMASRKRSEYVQAMAFDAFCLRYSDSVIPAAAAAGVSEPREKIQAFAIANALRDGLDYALGREKVWLGYSAWRRLEDRLRASEPSEVFADADPIERGSGGSPPTYPPGQLATRSASYLTPMGGDGDLGKAGFEDEDEQQLLRRPSGASNPFAGSIKDIASDNGWGGEWDKGAYGGALNPGMAGALEKSADLEGKGIDAVAEEPISAVRRWWTRFVWILTWWIPTWALSRCGGMKRPDVQMAWREKLAICMLIAFLCCFILFYVIAFGRIICPDQDRAWNDNQLSGFNDPEQKYYTAVRGKVYDLTSFAGGRHATGVTDEIMKQLGGQDLTPYFPVLPVVACPGLVQDANVQLTANGSSTYYTPAFPQAVHTSGTRAADQTSELASQNWYPQTLVPFLNKRYKGFYVVSTKDVRKAGSDGDRSWAIVHDNIYDLGDYVYTMSQNNGALVGTTFLADSISTLFANQAGKDISKDFDEAMGALNSTARASHQQCLDNLFYVGKTDFRLTARCEAQNYILLAFSCIIMATIGAKFLAALQLAPKRNPEQQDKFVICQVPCYTEGEEELRKTIDSLAGLKYDDKRKLLFIICDGMIVGSGNELPTPRIVLDILGVDPKIDPEPLMFKSVAEGSKQLNYGKIYSGLYEFEGHVVPYVVVVKVGRPSERSRPGNRGKRDTQILLMRYLNRVHFDAPMFPLELEIYHQMKNVIGIDPAFYEYILMVDADTSVEPEGLNRLVSVAADDSRVIAICGETKVSNEEGSWWTMIQVYEYYISHHLAKAFESLFGSVTCLPGCFSMYRIRSADKGRPLFISSRIIDDYSDNRADTLHKKNLLSLGEDRYLTTLILKHFPAYRTKFTADAHAHTSTPDRWGILLSQRRRWINSTIHNLAELVLMPELCGFCFFSMRFIVFLDLMGTIILPATTVYLIYLIVTVATHNAAIPIISLAMIGAVYGLQAIIFLLKRQWQYIGWLIIYIMAYPVWSFFLPIYSFWHMDDFSWGNTRIVVGEKGNRKIIAGTDDEPFEDSMIPLKRFSEYQRDVLNEPTDAASMRSGFTGKSGAGPFGNNYAVGMGRSTPSLMGMPQLAHRGPSSAYAGSDAGSAVYGQPSAQADYFQNTNVLDQRQHSRQSSGALGGSKAASRMPSMAFGQQPAQQMPGMSPYASPMYGVQAPPMSMYSMGPQSMYMAPGMGLSTPSFSPFAGGIPPMQHSPAGSDAGGPPVIGPLMPQGTGSGIWPSSPPAQGGSATRAQSTYALGAGNNNPFATPVGAPSAPDALPTSLAMEVTDSELAASVRKYLASQTDLMSLDTMTGEGWLFLFAVLLAAGLLFTMVFYIIMFSDLECDYINPIDLCNKLNQFTVPEMIAHGSLTVLFLLCGQWIAFLLNAPLVAYNVNKVMNKNHLLDATEIFRTLSQHKKECFIKLAAYLLFFFYYLFRMIVALIGETSET</sequence>
<keyword evidence="4" id="KW-1003">Cell membrane</keyword>
<evidence type="ECO:0000256" key="1">
    <source>
        <dbReference type="ARBA" id="ARBA00004439"/>
    </source>
</evidence>
<feature type="transmembrane region" description="Helical" evidence="19">
    <location>
        <begin position="1680"/>
        <end position="1704"/>
    </location>
</feature>
<evidence type="ECO:0000256" key="5">
    <source>
        <dbReference type="ARBA" id="ARBA00022676"/>
    </source>
</evidence>
<feature type="transmembrane region" description="Helical" evidence="19">
    <location>
        <begin position="1231"/>
        <end position="1255"/>
    </location>
</feature>
<dbReference type="InterPro" id="IPR001609">
    <property type="entry name" value="Myosin_head_motor_dom-like"/>
</dbReference>
<dbReference type="SMART" id="SM00242">
    <property type="entry name" value="MYSc"/>
    <property type="match status" value="1"/>
</dbReference>
<dbReference type="Proteomes" id="UP000054845">
    <property type="component" value="Unassembled WGS sequence"/>
</dbReference>
<feature type="compositionally biased region" description="Low complexity" evidence="18">
    <location>
        <begin position="1800"/>
        <end position="1810"/>
    </location>
</feature>
<feature type="transmembrane region" description="Helical" evidence="19">
    <location>
        <begin position="1630"/>
        <end position="1648"/>
    </location>
</feature>
<dbReference type="Gene3D" id="1.20.120.720">
    <property type="entry name" value="Myosin VI head, motor domain, U50 subdomain"/>
    <property type="match status" value="1"/>
</dbReference>
<keyword evidence="22" id="KW-1185">Reference proteome</keyword>
<feature type="transmembrane region" description="Helical" evidence="19">
    <location>
        <begin position="1655"/>
        <end position="1674"/>
    </location>
</feature>
<feature type="region of interest" description="Disordered" evidence="18">
    <location>
        <begin position="1919"/>
        <end position="1959"/>
    </location>
</feature>
<evidence type="ECO:0000256" key="6">
    <source>
        <dbReference type="ARBA" id="ARBA00022679"/>
    </source>
</evidence>
<dbReference type="Pfam" id="PF03311">
    <property type="entry name" value="Cornichon"/>
    <property type="match status" value="1"/>
</dbReference>
<keyword evidence="15 17" id="KW-0009">Actin-binding</keyword>
<dbReference type="Pfam" id="PF00063">
    <property type="entry name" value="Myosin_head"/>
    <property type="match status" value="1"/>
</dbReference>
<feature type="transmembrane region" description="Helical" evidence="19">
    <location>
        <begin position="2132"/>
        <end position="2152"/>
    </location>
</feature>
<dbReference type="PANTHER" id="PTHR22914">
    <property type="entry name" value="CHITIN SYNTHASE"/>
    <property type="match status" value="1"/>
</dbReference>
<dbReference type="SUPFAM" id="SSF53448">
    <property type="entry name" value="Nucleotide-diphospho-sugar transferases"/>
    <property type="match status" value="1"/>
</dbReference>
<evidence type="ECO:0000256" key="16">
    <source>
        <dbReference type="ARBA" id="ARBA00023329"/>
    </source>
</evidence>
<dbReference type="EMBL" id="CCYA01000149">
    <property type="protein sequence ID" value="CEH12391.1"/>
    <property type="molecule type" value="Genomic_DNA"/>
</dbReference>
<dbReference type="InterPro" id="IPR036037">
    <property type="entry name" value="MYSc_Myo17"/>
</dbReference>
<evidence type="ECO:0000256" key="15">
    <source>
        <dbReference type="ARBA" id="ARBA00023203"/>
    </source>
</evidence>
<dbReference type="GO" id="GO:0004100">
    <property type="term" value="F:chitin synthase activity"/>
    <property type="evidence" value="ECO:0007669"/>
    <property type="project" value="UniProtKB-EC"/>
</dbReference>
<evidence type="ECO:0000256" key="7">
    <source>
        <dbReference type="ARBA" id="ARBA00022692"/>
    </source>
</evidence>
<evidence type="ECO:0000313" key="22">
    <source>
        <dbReference type="Proteomes" id="UP000054845"/>
    </source>
</evidence>
<evidence type="ECO:0000256" key="2">
    <source>
        <dbReference type="ARBA" id="ARBA00004651"/>
    </source>
</evidence>